<gene>
    <name evidence="1" type="ORF">PACLA_8A065396</name>
</gene>
<proteinExistence type="predicted"/>
<dbReference type="SUPFAM" id="SSF54160">
    <property type="entry name" value="Chromo domain-like"/>
    <property type="match status" value="1"/>
</dbReference>
<dbReference type="PROSITE" id="PS50013">
    <property type="entry name" value="CHROMO_2"/>
    <property type="match status" value="1"/>
</dbReference>
<name>A0A6S7JQN9_PARCT</name>
<accession>A0A6S7JQN9</accession>
<comment type="caution">
    <text evidence="1">The sequence shown here is derived from an EMBL/GenBank/DDBJ whole genome shotgun (WGS) entry which is preliminary data.</text>
</comment>
<dbReference type="Proteomes" id="UP001152795">
    <property type="component" value="Unassembled WGS sequence"/>
</dbReference>
<sequence length="219" mass="25403">MATRSAGKGAVPYSVLNNLSSVDILYCENKKRRRRRIAGVFDAERLIARRKDKKVKWKGYSSFENTWEPEEHISPASLRYFSKACPPSEVIEECVDKMRIEVMLAPKHKAPEQKLTLEFRHDVYGFLFNGKGKPAEQRGWMLFEESDYEKCKLPPTWFCIHDQHGDGAKVRFPVMMRTFLGHSPRNFTNKGCEFEIVELPRSFIEKMSIKFIKIASSCS</sequence>
<dbReference type="InterPro" id="IPR000953">
    <property type="entry name" value="Chromo/chromo_shadow_dom"/>
</dbReference>
<protein>
    <submittedName>
        <fullName evidence="1">Uncharacterized protein</fullName>
    </submittedName>
</protein>
<dbReference type="CDD" id="cd00024">
    <property type="entry name" value="CD_CSD"/>
    <property type="match status" value="1"/>
</dbReference>
<keyword evidence="2" id="KW-1185">Reference proteome</keyword>
<dbReference type="Pfam" id="PF00385">
    <property type="entry name" value="Chromo"/>
    <property type="match status" value="1"/>
</dbReference>
<dbReference type="InterPro" id="IPR023780">
    <property type="entry name" value="Chromo_domain"/>
</dbReference>
<evidence type="ECO:0000313" key="1">
    <source>
        <dbReference type="EMBL" id="CAB4018822.1"/>
    </source>
</evidence>
<dbReference type="Gene3D" id="2.40.50.40">
    <property type="match status" value="1"/>
</dbReference>
<reference evidence="1" key="1">
    <citation type="submission" date="2020-04" db="EMBL/GenBank/DDBJ databases">
        <authorList>
            <person name="Alioto T."/>
            <person name="Alioto T."/>
            <person name="Gomez Garrido J."/>
        </authorList>
    </citation>
    <scope>NUCLEOTIDE SEQUENCE</scope>
    <source>
        <strain evidence="1">A484AB</strain>
    </source>
</reference>
<evidence type="ECO:0000313" key="2">
    <source>
        <dbReference type="Proteomes" id="UP001152795"/>
    </source>
</evidence>
<dbReference type="AlphaFoldDB" id="A0A6S7JQN9"/>
<dbReference type="OrthoDB" id="5984192at2759"/>
<organism evidence="1 2">
    <name type="scientific">Paramuricea clavata</name>
    <name type="common">Red gorgonian</name>
    <name type="synonym">Violescent sea-whip</name>
    <dbReference type="NCBI Taxonomy" id="317549"/>
    <lineage>
        <taxon>Eukaryota</taxon>
        <taxon>Metazoa</taxon>
        <taxon>Cnidaria</taxon>
        <taxon>Anthozoa</taxon>
        <taxon>Octocorallia</taxon>
        <taxon>Malacalcyonacea</taxon>
        <taxon>Plexauridae</taxon>
        <taxon>Paramuricea</taxon>
    </lineage>
</organism>
<dbReference type="InterPro" id="IPR016197">
    <property type="entry name" value="Chromo-like_dom_sf"/>
</dbReference>
<dbReference type="EMBL" id="CACRXK020010183">
    <property type="protein sequence ID" value="CAB4018822.1"/>
    <property type="molecule type" value="Genomic_DNA"/>
</dbReference>